<evidence type="ECO:0000256" key="6">
    <source>
        <dbReference type="ARBA" id="ARBA00023014"/>
    </source>
</evidence>
<dbReference type="GO" id="GO:0051537">
    <property type="term" value="F:2 iron, 2 sulfur cluster binding"/>
    <property type="evidence" value="ECO:0007669"/>
    <property type="project" value="UniProtKB-KW"/>
</dbReference>
<feature type="domain" description="FAD-binding FR-type" evidence="8">
    <location>
        <begin position="5"/>
        <end position="107"/>
    </location>
</feature>
<dbReference type="PROSITE" id="PS51384">
    <property type="entry name" value="FAD_FR"/>
    <property type="match status" value="1"/>
</dbReference>
<accession>A0A1B8R5G8</accession>
<evidence type="ECO:0000313" key="9">
    <source>
        <dbReference type="EMBL" id="AOO93223.1"/>
    </source>
</evidence>
<dbReference type="RefSeq" id="WP_065277601.1">
    <property type="nucleotide sequence ID" value="NZ_MAMO01000157.1"/>
</dbReference>
<dbReference type="Gene3D" id="3.40.50.80">
    <property type="entry name" value="Nucleotide-binding domain of ferredoxin-NADP reductase (FNR) module"/>
    <property type="match status" value="1"/>
</dbReference>
<dbReference type="InterPro" id="IPR017927">
    <property type="entry name" value="FAD-bd_FR_type"/>
</dbReference>
<keyword evidence="1" id="KW-0285">Flavoprotein</keyword>
<dbReference type="Pfam" id="PF00111">
    <property type="entry name" value="Fer2"/>
    <property type="match status" value="1"/>
</dbReference>
<dbReference type="Gene3D" id="2.40.30.10">
    <property type="entry name" value="Translation factors"/>
    <property type="match status" value="1"/>
</dbReference>
<evidence type="ECO:0000256" key="3">
    <source>
        <dbReference type="ARBA" id="ARBA00022723"/>
    </source>
</evidence>
<dbReference type="InterPro" id="IPR036010">
    <property type="entry name" value="2Fe-2S_ferredoxin-like_sf"/>
</dbReference>
<evidence type="ECO:0000259" key="8">
    <source>
        <dbReference type="PROSITE" id="PS51384"/>
    </source>
</evidence>
<evidence type="ECO:0000256" key="1">
    <source>
        <dbReference type="ARBA" id="ARBA00022630"/>
    </source>
</evidence>
<dbReference type="AlphaFoldDB" id="A0A1B8R5G8"/>
<keyword evidence="2" id="KW-0001">2Fe-2S</keyword>
<dbReference type="InterPro" id="IPR039261">
    <property type="entry name" value="FNR_nucleotide-bd"/>
</dbReference>
<organism evidence="9">
    <name type="scientific">Rhizobium leguminosarum bv. trifolii</name>
    <dbReference type="NCBI Taxonomy" id="386"/>
    <lineage>
        <taxon>Bacteria</taxon>
        <taxon>Pseudomonadati</taxon>
        <taxon>Pseudomonadota</taxon>
        <taxon>Alphaproteobacteria</taxon>
        <taxon>Hyphomicrobiales</taxon>
        <taxon>Rhizobiaceae</taxon>
        <taxon>Rhizobium/Agrobacterium group</taxon>
        <taxon>Rhizobium</taxon>
    </lineage>
</organism>
<sequence length="316" mass="34202">MASPRIIMKLKVVATRKEPGDVFVVELEHPRKPLLPAFEPGSHVDVHLPDGRVRQYSLCGDAAELCRYTIAVKREADGRGGSAWLHDAVCVGTVLPVSAPRNHFPLKEGHGPVLLLAGGIGITPLLAMSSVLNRQGKPFELHYFTRSRAVAPLLAVIEKAIDGSKLRLHFDDEPETRQDIEALLSARQSDAQVYYCGPPGFMAAIARATVNWPEGLVHFEAFKPAANDDSPPEPFTIILRNGTEVPVPTDTSALSAIRAAGVLLMASCENGVCGTCECGFLEGQPIHRDAVLSKDARSHRFIPCVSRAKGVLRLDL</sequence>
<evidence type="ECO:0000256" key="5">
    <source>
        <dbReference type="ARBA" id="ARBA00023004"/>
    </source>
</evidence>
<dbReference type="PRINTS" id="PR00409">
    <property type="entry name" value="PHDIOXRDTASE"/>
</dbReference>
<keyword evidence="4" id="KW-0560">Oxidoreductase</keyword>
<evidence type="ECO:0000259" key="7">
    <source>
        <dbReference type="PROSITE" id="PS51085"/>
    </source>
</evidence>
<dbReference type="Gene3D" id="3.10.20.30">
    <property type="match status" value="1"/>
</dbReference>
<proteinExistence type="predicted"/>
<dbReference type="SUPFAM" id="SSF54292">
    <property type="entry name" value="2Fe-2S ferredoxin-like"/>
    <property type="match status" value="1"/>
</dbReference>
<dbReference type="PANTHER" id="PTHR47354:SF1">
    <property type="entry name" value="CARNITINE MONOOXYGENASE REDUCTASE SUBUNIT"/>
    <property type="match status" value="1"/>
</dbReference>
<keyword evidence="3" id="KW-0479">Metal-binding</keyword>
<dbReference type="PROSITE" id="PS51085">
    <property type="entry name" value="2FE2S_FER_2"/>
    <property type="match status" value="1"/>
</dbReference>
<evidence type="ECO:0000256" key="4">
    <source>
        <dbReference type="ARBA" id="ARBA00023002"/>
    </source>
</evidence>
<protein>
    <submittedName>
        <fullName evidence="9">Ferredoxin</fullName>
    </submittedName>
</protein>
<dbReference type="InterPro" id="IPR012675">
    <property type="entry name" value="Beta-grasp_dom_sf"/>
</dbReference>
<evidence type="ECO:0000256" key="2">
    <source>
        <dbReference type="ARBA" id="ARBA00022714"/>
    </source>
</evidence>
<dbReference type="GO" id="GO:0046872">
    <property type="term" value="F:metal ion binding"/>
    <property type="evidence" value="ECO:0007669"/>
    <property type="project" value="UniProtKB-KW"/>
</dbReference>
<dbReference type="CDD" id="cd00207">
    <property type="entry name" value="fer2"/>
    <property type="match status" value="1"/>
</dbReference>
<dbReference type="EMBL" id="KX490859">
    <property type="protein sequence ID" value="AOO93223.1"/>
    <property type="molecule type" value="Genomic_DNA"/>
</dbReference>
<dbReference type="InterPro" id="IPR006058">
    <property type="entry name" value="2Fe2S_fd_BS"/>
</dbReference>
<reference evidence="9" key="1">
    <citation type="journal article" date="2015" name="BMC Genomics">
        <title>Transcriptome profiling of a Rhizobium leguminosarum bv. trifolii rosR mutant reveals the role of the transcriptional regulator RosR in motility, synthesis of cell-surface components, and other cellular processes.</title>
        <authorList>
            <person name="Rachwal K."/>
            <person name="Matczynska E."/>
            <person name="Janczarek M."/>
        </authorList>
    </citation>
    <scope>NUCLEOTIDE SEQUENCE</scope>
    <source>
        <strain evidence="9">Rt24.2</strain>
    </source>
</reference>
<reference evidence="9" key="2">
    <citation type="journal article" date="2016" name="Front. Microbiol.">
        <title>The Regulatory Protein RosR Affects Rhizobium leguminosarum bv. trifolii Protein Profiles, Cell Surface Properties, and Symbiosis with Clover.</title>
        <authorList>
            <person name="Rachwal K."/>
            <person name="Boguszewska A."/>
            <person name="Kopcinska J."/>
            <person name="Karas M."/>
            <person name="Tchorzewski M."/>
            <person name="Janczarek M."/>
        </authorList>
    </citation>
    <scope>NUCLEOTIDE SEQUENCE</scope>
    <source>
        <strain evidence="9">Rt24.2</strain>
    </source>
</reference>
<dbReference type="SUPFAM" id="SSF63380">
    <property type="entry name" value="Riboflavin synthase domain-like"/>
    <property type="match status" value="1"/>
</dbReference>
<dbReference type="CDD" id="cd06185">
    <property type="entry name" value="PDR_like"/>
    <property type="match status" value="1"/>
</dbReference>
<dbReference type="InterPro" id="IPR017938">
    <property type="entry name" value="Riboflavin_synthase-like_b-brl"/>
</dbReference>
<dbReference type="PROSITE" id="PS00197">
    <property type="entry name" value="2FE2S_FER_1"/>
    <property type="match status" value="1"/>
</dbReference>
<keyword evidence="5" id="KW-0408">Iron</keyword>
<dbReference type="SUPFAM" id="SSF52343">
    <property type="entry name" value="Ferredoxin reductase-like, C-terminal NADP-linked domain"/>
    <property type="match status" value="1"/>
</dbReference>
<dbReference type="InterPro" id="IPR050415">
    <property type="entry name" value="MRET"/>
</dbReference>
<name>A0A1B8R5G8_RHILT</name>
<dbReference type="PANTHER" id="PTHR47354">
    <property type="entry name" value="NADH OXIDOREDUCTASE HCR"/>
    <property type="match status" value="1"/>
</dbReference>
<keyword evidence="6" id="KW-0411">Iron-sulfur</keyword>
<dbReference type="GO" id="GO:0016491">
    <property type="term" value="F:oxidoreductase activity"/>
    <property type="evidence" value="ECO:0007669"/>
    <property type="project" value="UniProtKB-KW"/>
</dbReference>
<feature type="domain" description="2Fe-2S ferredoxin-type" evidence="7">
    <location>
        <begin position="233"/>
        <end position="316"/>
    </location>
</feature>
<dbReference type="InterPro" id="IPR001041">
    <property type="entry name" value="2Fe-2S_ferredoxin-type"/>
</dbReference>